<name>A0A951PFB5_9CYAN</name>
<reference evidence="2" key="1">
    <citation type="submission" date="2021-05" db="EMBL/GenBank/DDBJ databases">
        <authorList>
            <person name="Pietrasiak N."/>
            <person name="Ward R."/>
            <person name="Stajich J.E."/>
            <person name="Kurbessoian T."/>
        </authorList>
    </citation>
    <scope>NUCLEOTIDE SEQUENCE</scope>
    <source>
        <strain evidence="2">GSE-TBD4-15B</strain>
    </source>
</reference>
<evidence type="ECO:0000313" key="3">
    <source>
        <dbReference type="Proteomes" id="UP000707356"/>
    </source>
</evidence>
<proteinExistence type="predicted"/>
<feature type="compositionally biased region" description="Basic residues" evidence="1">
    <location>
        <begin position="77"/>
        <end position="87"/>
    </location>
</feature>
<accession>A0A951PFB5</accession>
<dbReference type="Proteomes" id="UP000707356">
    <property type="component" value="Unassembled WGS sequence"/>
</dbReference>
<evidence type="ECO:0000313" key="2">
    <source>
        <dbReference type="EMBL" id="MBW4467988.1"/>
    </source>
</evidence>
<dbReference type="AlphaFoldDB" id="A0A951PFB5"/>
<feature type="region of interest" description="Disordered" evidence="1">
    <location>
        <begin position="65"/>
        <end position="87"/>
    </location>
</feature>
<sequence length="87" mass="10243">MRPIGAKNKVWLYTAEAAAVLGISQRQLRFLREDLKFGFHYRVIGRTCAARPTYQWQPDRITDHLHTSPFLREPPPPRRRRRAAESD</sequence>
<comment type="caution">
    <text evidence="2">The sequence shown here is derived from an EMBL/GenBank/DDBJ whole genome shotgun (WGS) entry which is preliminary data.</text>
</comment>
<organism evidence="2 3">
    <name type="scientific">Pegethrix bostrychoides GSE-TBD4-15B</name>
    <dbReference type="NCBI Taxonomy" id="2839662"/>
    <lineage>
        <taxon>Bacteria</taxon>
        <taxon>Bacillati</taxon>
        <taxon>Cyanobacteriota</taxon>
        <taxon>Cyanophyceae</taxon>
        <taxon>Oculatellales</taxon>
        <taxon>Oculatellaceae</taxon>
        <taxon>Pegethrix</taxon>
    </lineage>
</organism>
<reference evidence="2" key="2">
    <citation type="journal article" date="2022" name="Microbiol. Resour. Announc.">
        <title>Metagenome Sequencing to Explore Phylogenomics of Terrestrial Cyanobacteria.</title>
        <authorList>
            <person name="Ward R.D."/>
            <person name="Stajich J.E."/>
            <person name="Johansen J.R."/>
            <person name="Huntemann M."/>
            <person name="Clum A."/>
            <person name="Foster B."/>
            <person name="Foster B."/>
            <person name="Roux S."/>
            <person name="Palaniappan K."/>
            <person name="Varghese N."/>
            <person name="Mukherjee S."/>
            <person name="Reddy T.B.K."/>
            <person name="Daum C."/>
            <person name="Copeland A."/>
            <person name="Chen I.A."/>
            <person name="Ivanova N.N."/>
            <person name="Kyrpides N.C."/>
            <person name="Shapiro N."/>
            <person name="Eloe-Fadrosh E.A."/>
            <person name="Pietrasiak N."/>
        </authorList>
    </citation>
    <scope>NUCLEOTIDE SEQUENCE</scope>
    <source>
        <strain evidence="2">GSE-TBD4-15B</strain>
    </source>
</reference>
<dbReference type="EMBL" id="JAHHHV010000083">
    <property type="protein sequence ID" value="MBW4467988.1"/>
    <property type="molecule type" value="Genomic_DNA"/>
</dbReference>
<protein>
    <submittedName>
        <fullName evidence="2">Uncharacterized protein</fullName>
    </submittedName>
</protein>
<gene>
    <name evidence="2" type="ORF">KME07_21390</name>
</gene>
<evidence type="ECO:0000256" key="1">
    <source>
        <dbReference type="SAM" id="MobiDB-lite"/>
    </source>
</evidence>